<dbReference type="InterPro" id="IPR003838">
    <property type="entry name" value="ABC3_permease_C"/>
</dbReference>
<keyword evidence="2" id="KW-1003">Cell membrane</keyword>
<comment type="subcellular location">
    <subcellularLocation>
        <location evidence="1">Cell membrane</location>
        <topology evidence="1">Multi-pass membrane protein</topology>
    </subcellularLocation>
</comment>
<dbReference type="KEGG" id="lfa:LFA_3430"/>
<evidence type="ECO:0000259" key="8">
    <source>
        <dbReference type="Pfam" id="PF12704"/>
    </source>
</evidence>
<evidence type="ECO:0000256" key="2">
    <source>
        <dbReference type="ARBA" id="ARBA00022475"/>
    </source>
</evidence>
<feature type="transmembrane region" description="Helical" evidence="6">
    <location>
        <begin position="455"/>
        <end position="478"/>
    </location>
</feature>
<dbReference type="GO" id="GO:0005886">
    <property type="term" value="C:plasma membrane"/>
    <property type="evidence" value="ECO:0007669"/>
    <property type="project" value="UniProtKB-SubCell"/>
</dbReference>
<dbReference type="STRING" id="1212491.LFA_3430"/>
<feature type="domain" description="MacB-like periplasmic core" evidence="8">
    <location>
        <begin position="14"/>
        <end position="189"/>
    </location>
</feature>
<accession>A0A098G9U8</accession>
<keyword evidence="10" id="KW-1185">Reference proteome</keyword>
<evidence type="ECO:0000256" key="4">
    <source>
        <dbReference type="ARBA" id="ARBA00022989"/>
    </source>
</evidence>
<evidence type="ECO:0000256" key="3">
    <source>
        <dbReference type="ARBA" id="ARBA00022692"/>
    </source>
</evidence>
<evidence type="ECO:0000313" key="10">
    <source>
        <dbReference type="Proteomes" id="UP000032430"/>
    </source>
</evidence>
<dbReference type="InterPro" id="IPR038766">
    <property type="entry name" value="Membrane_comp_ABC_pdt"/>
</dbReference>
<dbReference type="PROSITE" id="PS51257">
    <property type="entry name" value="PROKAR_LIPOPROTEIN"/>
    <property type="match status" value="1"/>
</dbReference>
<dbReference type="AlphaFoldDB" id="A0A098G9U8"/>
<dbReference type="Proteomes" id="UP000032430">
    <property type="component" value="Chromosome I"/>
</dbReference>
<evidence type="ECO:0000256" key="6">
    <source>
        <dbReference type="SAM" id="Phobius"/>
    </source>
</evidence>
<keyword evidence="4 6" id="KW-1133">Transmembrane helix</keyword>
<evidence type="ECO:0000259" key="7">
    <source>
        <dbReference type="Pfam" id="PF02687"/>
    </source>
</evidence>
<proteinExistence type="predicted"/>
<gene>
    <name evidence="9" type="ORF">LFA_3430</name>
</gene>
<organism evidence="9 10">
    <name type="scientific">Legionella fallonii LLAP-10</name>
    <dbReference type="NCBI Taxonomy" id="1212491"/>
    <lineage>
        <taxon>Bacteria</taxon>
        <taxon>Pseudomonadati</taxon>
        <taxon>Pseudomonadota</taxon>
        <taxon>Gammaproteobacteria</taxon>
        <taxon>Legionellales</taxon>
        <taxon>Legionellaceae</taxon>
        <taxon>Legionella</taxon>
    </lineage>
</organism>
<feature type="transmembrane region" description="Helical" evidence="6">
    <location>
        <begin position="337"/>
        <end position="361"/>
    </location>
</feature>
<dbReference type="HOGENOM" id="CLU_009475_2_0_6"/>
<reference evidence="10" key="1">
    <citation type="submission" date="2014-09" db="EMBL/GenBank/DDBJ databases">
        <authorList>
            <person name="Gomez-Valero L."/>
        </authorList>
    </citation>
    <scope>NUCLEOTIDE SEQUENCE [LARGE SCALE GENOMIC DNA]</scope>
    <source>
        <strain evidence="10">ATCC700992</strain>
    </source>
</reference>
<feature type="domain" description="ABC3 transporter permease C-terminal" evidence="7">
    <location>
        <begin position="698"/>
        <end position="799"/>
    </location>
</feature>
<evidence type="ECO:0000256" key="1">
    <source>
        <dbReference type="ARBA" id="ARBA00004651"/>
    </source>
</evidence>
<dbReference type="Pfam" id="PF12704">
    <property type="entry name" value="MacB_PCD"/>
    <property type="match status" value="1"/>
</dbReference>
<evidence type="ECO:0000313" key="9">
    <source>
        <dbReference type="EMBL" id="CEG58762.1"/>
    </source>
</evidence>
<dbReference type="PANTHER" id="PTHR30287">
    <property type="entry name" value="MEMBRANE COMPONENT OF PREDICTED ABC SUPERFAMILY METABOLITE UPTAKE TRANSPORTER"/>
    <property type="match status" value="1"/>
</dbReference>
<evidence type="ECO:0000256" key="5">
    <source>
        <dbReference type="ARBA" id="ARBA00023136"/>
    </source>
</evidence>
<feature type="transmembrane region" description="Helical" evidence="6">
    <location>
        <begin position="407"/>
        <end position="434"/>
    </location>
</feature>
<feature type="transmembrane region" description="Helical" evidence="6">
    <location>
        <begin position="247"/>
        <end position="271"/>
    </location>
</feature>
<dbReference type="EMBL" id="LN614827">
    <property type="protein sequence ID" value="CEG58762.1"/>
    <property type="molecule type" value="Genomic_DNA"/>
</dbReference>
<feature type="transmembrane region" description="Helical" evidence="6">
    <location>
        <begin position="747"/>
        <end position="770"/>
    </location>
</feature>
<protein>
    <submittedName>
        <fullName evidence="9">Putative Uncharacterized ABC transporter permease YbbP</fullName>
    </submittedName>
</protein>
<dbReference type="Pfam" id="PF02687">
    <property type="entry name" value="FtsX"/>
    <property type="match status" value="2"/>
</dbReference>
<feature type="transmembrane region" description="Helical" evidence="6">
    <location>
        <begin position="782"/>
        <end position="803"/>
    </location>
</feature>
<sequence length="818" mass="91761">MIREWRSRELTLLFIALIVAVACIGAVNNFTAMVSMQLEQSAVNMLGADAILTSKSPIKLEWIQKSQEIGLKQTVALSFSSMAIYQEQLQLVQVKAVSSPYPLRGVLKIANTLSDLSGTEQNKAPSPGTVWLEPRLFSILATRIGQTIQIGASRFKITGVIRDQPGQIGDWFAIAPRIIINWADVAKTEVIQRGSNVNYNWLLNGTQKQLTEIQSFLNKQSVDKQQWLDSQNRNQRVTETIEHTLNYLNLSTVLSMILAGVAISMSSLRYCQRHLKQVALLRCFGASQGQIMRLYISNIVFLGLIACLLGAALGYSFQPLLINWLGGLLPQTEQHFSLRPFFLSVATGMLILFSFSIGTIWQLRKVSAIALFRQQHVIWGRTLLVTYGLALVLLGFMAYVYTGSYKITWTVLIACILFVGVAVLGLWFLFVGLMKTGIHLSLNWRFGFTNIAHNLHDSMLQVIGIGLALTAILSLNLLKDHLLSDWQRQLPGQTANYFLINIEPEQITPLSNLLTANHINNVSFYPMVRGRLIEVDNVPVNQRYGEKVKSINALQRELNLSWTGQLPDSNQIVAGSWTVTDPAVDWVSVDKEVADTLQLKLGDTLLFSIGDIKQKVLVSSFRQVDWNSFKPNFFMLFKPGLLNQLPQTMITSFYLPSEQQKVLLQINKQFPNVNLIDVTNTISKIRTVFTSAGNAITFISLFSFCIGTIIVILAILSFSNTKIQETRVLKIFGMGRKTLLWVRSSEAFLIGLYSGALAIFTAFFINWYLAEALLKSQFLMPGFLFITVPLATALLMVLINIMIQTKQYQVRSHSWEVP</sequence>
<feature type="transmembrane region" description="Helical" evidence="6">
    <location>
        <begin position="695"/>
        <end position="718"/>
    </location>
</feature>
<feature type="domain" description="ABC3 transporter permease C-terminal" evidence="7">
    <location>
        <begin position="252"/>
        <end position="367"/>
    </location>
</feature>
<feature type="transmembrane region" description="Helical" evidence="6">
    <location>
        <begin position="292"/>
        <end position="317"/>
    </location>
</feature>
<name>A0A098G9U8_9GAMM</name>
<keyword evidence="5 6" id="KW-0472">Membrane</keyword>
<dbReference type="InterPro" id="IPR025857">
    <property type="entry name" value="MacB_PCD"/>
</dbReference>
<feature type="transmembrane region" description="Helical" evidence="6">
    <location>
        <begin position="382"/>
        <end position="401"/>
    </location>
</feature>
<dbReference type="PANTHER" id="PTHR30287:SF1">
    <property type="entry name" value="INNER MEMBRANE PROTEIN"/>
    <property type="match status" value="1"/>
</dbReference>
<keyword evidence="3 6" id="KW-0812">Transmembrane</keyword>